<dbReference type="Pfam" id="PF07690">
    <property type="entry name" value="MFS_1"/>
    <property type="match status" value="1"/>
</dbReference>
<feature type="transmembrane region" description="Helical" evidence="7">
    <location>
        <begin position="170"/>
        <end position="196"/>
    </location>
</feature>
<dbReference type="InterPro" id="IPR011701">
    <property type="entry name" value="MFS"/>
</dbReference>
<feature type="transmembrane region" description="Helical" evidence="7">
    <location>
        <begin position="100"/>
        <end position="120"/>
    </location>
</feature>
<feature type="transmembrane region" description="Helical" evidence="7">
    <location>
        <begin position="408"/>
        <end position="427"/>
    </location>
</feature>
<sequence length="459" mass="47560">MPFARLAGKHFWTRKVPVARLKRLSTRARGQKAALLALASVPLIMTLGNSMLIPVLPGIQAALGITPLQSSLLITVYSVMAILLIPVAGYLSDRIGRRKVIVPSLILAGAGGAICGWAGGWEGVWTGAGDSAYGWILAGRLLQGMGAAGAMPIVLPLVGDMFRSEAQVSAGLGLIETANTFGKVLSPIVGSALAILAWQAPFWSIPALCALSLLLLLTLVRVPARRDGAAPPPPAKQFLAKVWRLFRINARWLSALFLIGGLAMFILFGLLFYLSETLEKEHGLHGIRKGLVLAIPLAVLCTASFAAGKAIGKRKAAMKWIIAGGCALAAAGIAACLPLEATAVRVACLSVAGLGIGAALPCLDAFLTEGIAKEERGSITSLYSSMRFVGVAAGPPVASLLMRSSVSLLLAAMAACAAAAGALALLLHAGQGQPQQDAQRAMLLAARERARRRGGAGAR</sequence>
<dbReference type="GO" id="GO:0022857">
    <property type="term" value="F:transmembrane transporter activity"/>
    <property type="evidence" value="ECO:0007669"/>
    <property type="project" value="InterPro"/>
</dbReference>
<dbReference type="AlphaFoldDB" id="A0A2N5ND58"/>
<keyword evidence="6 7" id="KW-0472">Membrane</keyword>
<keyword evidence="4 7" id="KW-0812">Transmembrane</keyword>
<evidence type="ECO:0000256" key="7">
    <source>
        <dbReference type="SAM" id="Phobius"/>
    </source>
</evidence>
<dbReference type="InterPro" id="IPR050189">
    <property type="entry name" value="MFS_Efflux_Transporters"/>
</dbReference>
<dbReference type="SUPFAM" id="SSF103473">
    <property type="entry name" value="MFS general substrate transporter"/>
    <property type="match status" value="1"/>
</dbReference>
<feature type="transmembrane region" description="Helical" evidence="7">
    <location>
        <begin position="132"/>
        <end position="158"/>
    </location>
</feature>
<evidence type="ECO:0000256" key="3">
    <source>
        <dbReference type="ARBA" id="ARBA00022475"/>
    </source>
</evidence>
<dbReference type="CDD" id="cd17474">
    <property type="entry name" value="MFS_YfmO_like"/>
    <property type="match status" value="1"/>
</dbReference>
<evidence type="ECO:0000256" key="6">
    <source>
        <dbReference type="ARBA" id="ARBA00023136"/>
    </source>
</evidence>
<dbReference type="PANTHER" id="PTHR43124:SF3">
    <property type="entry name" value="CHLORAMPHENICOL EFFLUX PUMP RV0191"/>
    <property type="match status" value="1"/>
</dbReference>
<organism evidence="9 10">
    <name type="scientific">Paenibacillus pasadenensis</name>
    <dbReference type="NCBI Taxonomy" id="217090"/>
    <lineage>
        <taxon>Bacteria</taxon>
        <taxon>Bacillati</taxon>
        <taxon>Bacillota</taxon>
        <taxon>Bacilli</taxon>
        <taxon>Bacillales</taxon>
        <taxon>Paenibacillaceae</taxon>
        <taxon>Paenibacillus</taxon>
    </lineage>
</organism>
<keyword evidence="2" id="KW-0813">Transport</keyword>
<name>A0A2N5ND58_9BACL</name>
<dbReference type="GO" id="GO:0005886">
    <property type="term" value="C:plasma membrane"/>
    <property type="evidence" value="ECO:0007669"/>
    <property type="project" value="UniProtKB-SubCell"/>
</dbReference>
<protein>
    <submittedName>
        <fullName evidence="9">Siderophore transport protein</fullName>
    </submittedName>
</protein>
<keyword evidence="5 7" id="KW-1133">Transmembrane helix</keyword>
<dbReference type="InterPro" id="IPR020846">
    <property type="entry name" value="MFS_dom"/>
</dbReference>
<dbReference type="EMBL" id="NFEZ01000001">
    <property type="protein sequence ID" value="PLT48287.1"/>
    <property type="molecule type" value="Genomic_DNA"/>
</dbReference>
<dbReference type="Gene3D" id="1.20.1250.20">
    <property type="entry name" value="MFS general substrate transporter like domains"/>
    <property type="match status" value="1"/>
</dbReference>
<comment type="subcellular location">
    <subcellularLocation>
        <location evidence="1">Cell membrane</location>
        <topology evidence="1">Multi-pass membrane protein</topology>
    </subcellularLocation>
</comment>
<feature type="transmembrane region" description="Helical" evidence="7">
    <location>
        <begin position="71"/>
        <end position="91"/>
    </location>
</feature>
<feature type="transmembrane region" description="Helical" evidence="7">
    <location>
        <begin position="320"/>
        <end position="337"/>
    </location>
</feature>
<evidence type="ECO:0000313" key="9">
    <source>
        <dbReference type="EMBL" id="PLT48287.1"/>
    </source>
</evidence>
<dbReference type="PROSITE" id="PS50850">
    <property type="entry name" value="MFS"/>
    <property type="match status" value="1"/>
</dbReference>
<accession>A0A2N5ND58</accession>
<evidence type="ECO:0000259" key="8">
    <source>
        <dbReference type="PROSITE" id="PS50850"/>
    </source>
</evidence>
<feature type="transmembrane region" description="Helical" evidence="7">
    <location>
        <begin position="202"/>
        <end position="220"/>
    </location>
</feature>
<feature type="transmembrane region" description="Helical" evidence="7">
    <location>
        <begin position="252"/>
        <end position="274"/>
    </location>
</feature>
<gene>
    <name evidence="9" type="ORF">B8V81_0419</name>
</gene>
<keyword evidence="3" id="KW-1003">Cell membrane</keyword>
<evidence type="ECO:0000256" key="5">
    <source>
        <dbReference type="ARBA" id="ARBA00022989"/>
    </source>
</evidence>
<keyword evidence="10" id="KW-1185">Reference proteome</keyword>
<proteinExistence type="predicted"/>
<dbReference type="InterPro" id="IPR036259">
    <property type="entry name" value="MFS_trans_sf"/>
</dbReference>
<reference evidence="9 10" key="1">
    <citation type="submission" date="2017-05" db="EMBL/GenBank/DDBJ databases">
        <title>Functional genome analysis of Paenibacillus pasadenensis strain R16: insights on endophytic life style and antifungal activity.</title>
        <authorList>
            <person name="Passera A."/>
            <person name="Marcolungo L."/>
            <person name="Casati P."/>
            <person name="Brasca M."/>
            <person name="Quaglino F."/>
            <person name="Delledonne M."/>
        </authorList>
    </citation>
    <scope>NUCLEOTIDE SEQUENCE [LARGE SCALE GENOMIC DNA]</scope>
    <source>
        <strain evidence="9 10">R16</strain>
    </source>
</reference>
<feature type="transmembrane region" description="Helical" evidence="7">
    <location>
        <begin position="286"/>
        <end position="308"/>
    </location>
</feature>
<evidence type="ECO:0000313" key="10">
    <source>
        <dbReference type="Proteomes" id="UP000234789"/>
    </source>
</evidence>
<feature type="domain" description="Major facilitator superfamily (MFS) profile" evidence="8">
    <location>
        <begin position="34"/>
        <end position="432"/>
    </location>
</feature>
<dbReference type="PROSITE" id="PS00217">
    <property type="entry name" value="SUGAR_TRANSPORT_2"/>
    <property type="match status" value="1"/>
</dbReference>
<evidence type="ECO:0000256" key="1">
    <source>
        <dbReference type="ARBA" id="ARBA00004651"/>
    </source>
</evidence>
<dbReference type="PANTHER" id="PTHR43124">
    <property type="entry name" value="PURINE EFFLUX PUMP PBUE"/>
    <property type="match status" value="1"/>
</dbReference>
<dbReference type="PROSITE" id="PS00216">
    <property type="entry name" value="SUGAR_TRANSPORT_1"/>
    <property type="match status" value="1"/>
</dbReference>
<evidence type="ECO:0000256" key="4">
    <source>
        <dbReference type="ARBA" id="ARBA00022692"/>
    </source>
</evidence>
<dbReference type="Proteomes" id="UP000234789">
    <property type="component" value="Unassembled WGS sequence"/>
</dbReference>
<comment type="caution">
    <text evidence="9">The sequence shown here is derived from an EMBL/GenBank/DDBJ whole genome shotgun (WGS) entry which is preliminary data.</text>
</comment>
<evidence type="ECO:0000256" key="2">
    <source>
        <dbReference type="ARBA" id="ARBA00022448"/>
    </source>
</evidence>
<dbReference type="InterPro" id="IPR005829">
    <property type="entry name" value="Sugar_transporter_CS"/>
</dbReference>